<comment type="caution">
    <text evidence="8">The sequence shown here is derived from an EMBL/GenBank/DDBJ whole genome shotgun (WGS) entry which is preliminary data.</text>
</comment>
<evidence type="ECO:0000313" key="9">
    <source>
        <dbReference type="Proteomes" id="UP000799772"/>
    </source>
</evidence>
<dbReference type="PANTHER" id="PTHR23502">
    <property type="entry name" value="MAJOR FACILITATOR SUPERFAMILY"/>
    <property type="match status" value="1"/>
</dbReference>
<feature type="transmembrane region" description="Helical" evidence="6">
    <location>
        <begin position="490"/>
        <end position="511"/>
    </location>
</feature>
<keyword evidence="9" id="KW-1185">Reference proteome</keyword>
<dbReference type="Gene3D" id="1.20.1250.20">
    <property type="entry name" value="MFS general substrate transporter like domains"/>
    <property type="match status" value="1"/>
</dbReference>
<feature type="transmembrane region" description="Helical" evidence="6">
    <location>
        <begin position="311"/>
        <end position="333"/>
    </location>
</feature>
<evidence type="ECO:0000259" key="7">
    <source>
        <dbReference type="PROSITE" id="PS50850"/>
    </source>
</evidence>
<keyword evidence="3 6" id="KW-1133">Transmembrane helix</keyword>
<name>A0A9P4INK2_9PEZI</name>
<feature type="region of interest" description="Disordered" evidence="5">
    <location>
        <begin position="1"/>
        <end position="29"/>
    </location>
</feature>
<reference evidence="8" key="1">
    <citation type="journal article" date="2020" name="Stud. Mycol.">
        <title>101 Dothideomycetes genomes: a test case for predicting lifestyles and emergence of pathogens.</title>
        <authorList>
            <person name="Haridas S."/>
            <person name="Albert R."/>
            <person name="Binder M."/>
            <person name="Bloem J."/>
            <person name="Labutti K."/>
            <person name="Salamov A."/>
            <person name="Andreopoulos B."/>
            <person name="Baker S."/>
            <person name="Barry K."/>
            <person name="Bills G."/>
            <person name="Bluhm B."/>
            <person name="Cannon C."/>
            <person name="Castanera R."/>
            <person name="Culley D."/>
            <person name="Daum C."/>
            <person name="Ezra D."/>
            <person name="Gonzalez J."/>
            <person name="Henrissat B."/>
            <person name="Kuo A."/>
            <person name="Liang C."/>
            <person name="Lipzen A."/>
            <person name="Lutzoni F."/>
            <person name="Magnuson J."/>
            <person name="Mondo S."/>
            <person name="Nolan M."/>
            <person name="Ohm R."/>
            <person name="Pangilinan J."/>
            <person name="Park H.-J."/>
            <person name="Ramirez L."/>
            <person name="Alfaro M."/>
            <person name="Sun H."/>
            <person name="Tritt A."/>
            <person name="Yoshinaga Y."/>
            <person name="Zwiers L.-H."/>
            <person name="Turgeon B."/>
            <person name="Goodwin S."/>
            <person name="Spatafora J."/>
            <person name="Crous P."/>
            <person name="Grigoriev I."/>
        </authorList>
    </citation>
    <scope>NUCLEOTIDE SEQUENCE</scope>
    <source>
        <strain evidence="8">CBS 133067</strain>
    </source>
</reference>
<dbReference type="AlphaFoldDB" id="A0A9P4INK2"/>
<evidence type="ECO:0000256" key="5">
    <source>
        <dbReference type="SAM" id="MobiDB-lite"/>
    </source>
</evidence>
<dbReference type="InterPro" id="IPR020846">
    <property type="entry name" value="MFS_dom"/>
</dbReference>
<accession>A0A9P4INK2</accession>
<organism evidence="8 9">
    <name type="scientific">Rhizodiscina lignyota</name>
    <dbReference type="NCBI Taxonomy" id="1504668"/>
    <lineage>
        <taxon>Eukaryota</taxon>
        <taxon>Fungi</taxon>
        <taxon>Dikarya</taxon>
        <taxon>Ascomycota</taxon>
        <taxon>Pezizomycotina</taxon>
        <taxon>Dothideomycetes</taxon>
        <taxon>Pleosporomycetidae</taxon>
        <taxon>Aulographales</taxon>
        <taxon>Rhizodiscinaceae</taxon>
        <taxon>Rhizodiscina</taxon>
    </lineage>
</organism>
<keyword evidence="2 6" id="KW-0812">Transmembrane</keyword>
<feature type="domain" description="Major facilitator superfamily (MFS) profile" evidence="7">
    <location>
        <begin position="78"/>
        <end position="528"/>
    </location>
</feature>
<sequence>MSTVEKQHSVDKVESVAGDHYSTPTKPRVRNHINGQIGAAHLFIEDENGNVIERLPIPRPTNDPLDPLSWSTARKHMAFVSISFFVFLSNYTLASITPGFLGIVEEFGVTITKATYLLTTQILSLGVGNLFWIPLSLKFGKRPICIISSAIFFAACVWSAKAGSYGSLLGARIIQGFGASSSEALGPAIVADLYFLHERGKMVGIYTFMIASGAAFGGIFAGLAVHNSGDWRWAFWMDSILTGTCFLFITLFQSETNFRRPIESETGEGMDAMSAQSTTPSQYSWVRSLALWGWYDSETPMWELFWRPVKVLYYPAVLFASMTYGICLGWVVLQQTANAVAFPEIYHFGDLGVGNINVANLIGAVVGCILGGPACDWLIAVISKRHNGLFRPETRLVAFILPIIMGPIGLMIWGAGLENHLHWSVPIAGFGITYGLLCMVPAIGITYVVDCYRPLASETLTGMTAFKNTFAFGLSFGVTPWIELDGYTKVSGYMTLIEGVVLLTVIPMYVFGERLRNWTLRQGDVKKN</sequence>
<feature type="transmembrane region" description="Helical" evidence="6">
    <location>
        <begin position="114"/>
        <end position="132"/>
    </location>
</feature>
<feature type="transmembrane region" description="Helical" evidence="6">
    <location>
        <begin position="203"/>
        <end position="225"/>
    </location>
</feature>
<protein>
    <submittedName>
        <fullName evidence="8">MFS general substrate transporter</fullName>
    </submittedName>
</protein>
<dbReference type="InterPro" id="IPR011701">
    <property type="entry name" value="MFS"/>
</dbReference>
<keyword evidence="4 6" id="KW-0472">Membrane</keyword>
<dbReference type="InterPro" id="IPR036259">
    <property type="entry name" value="MFS_trans_sf"/>
</dbReference>
<evidence type="ECO:0000313" key="8">
    <source>
        <dbReference type="EMBL" id="KAF2102510.1"/>
    </source>
</evidence>
<dbReference type="Proteomes" id="UP000799772">
    <property type="component" value="Unassembled WGS sequence"/>
</dbReference>
<dbReference type="GO" id="GO:0022857">
    <property type="term" value="F:transmembrane transporter activity"/>
    <property type="evidence" value="ECO:0007669"/>
    <property type="project" value="InterPro"/>
</dbReference>
<feature type="transmembrane region" description="Helical" evidence="6">
    <location>
        <begin position="460"/>
        <end position="478"/>
    </location>
</feature>
<feature type="transmembrane region" description="Helical" evidence="6">
    <location>
        <begin position="394"/>
        <end position="415"/>
    </location>
</feature>
<dbReference type="SUPFAM" id="SSF103473">
    <property type="entry name" value="MFS general substrate transporter"/>
    <property type="match status" value="1"/>
</dbReference>
<evidence type="ECO:0000256" key="2">
    <source>
        <dbReference type="ARBA" id="ARBA00022692"/>
    </source>
</evidence>
<feature type="transmembrane region" description="Helical" evidence="6">
    <location>
        <begin position="77"/>
        <end position="94"/>
    </location>
</feature>
<dbReference type="GO" id="GO:0005886">
    <property type="term" value="C:plasma membrane"/>
    <property type="evidence" value="ECO:0007669"/>
    <property type="project" value="TreeGrafter"/>
</dbReference>
<dbReference type="OrthoDB" id="268400at2759"/>
<evidence type="ECO:0000256" key="3">
    <source>
        <dbReference type="ARBA" id="ARBA00022989"/>
    </source>
</evidence>
<proteinExistence type="predicted"/>
<evidence type="ECO:0000256" key="1">
    <source>
        <dbReference type="ARBA" id="ARBA00004141"/>
    </source>
</evidence>
<evidence type="ECO:0000256" key="4">
    <source>
        <dbReference type="ARBA" id="ARBA00023136"/>
    </source>
</evidence>
<feature type="transmembrane region" description="Helical" evidence="6">
    <location>
        <begin position="231"/>
        <end position="252"/>
    </location>
</feature>
<dbReference type="EMBL" id="ML978122">
    <property type="protein sequence ID" value="KAF2102510.1"/>
    <property type="molecule type" value="Genomic_DNA"/>
</dbReference>
<gene>
    <name evidence="8" type="ORF">NA57DRAFT_71501</name>
</gene>
<dbReference type="PANTHER" id="PTHR23502:SF4">
    <property type="entry name" value="MAJOR FACILITATOR SUPERFAMILY (MFS) PROFILE DOMAIN-CONTAINING PROTEIN-RELATED"/>
    <property type="match status" value="1"/>
</dbReference>
<feature type="transmembrane region" description="Helical" evidence="6">
    <location>
        <begin position="361"/>
        <end position="382"/>
    </location>
</feature>
<feature type="transmembrane region" description="Helical" evidence="6">
    <location>
        <begin position="427"/>
        <end position="448"/>
    </location>
</feature>
<dbReference type="Pfam" id="PF07690">
    <property type="entry name" value="MFS_1"/>
    <property type="match status" value="1"/>
</dbReference>
<dbReference type="PROSITE" id="PS50850">
    <property type="entry name" value="MFS"/>
    <property type="match status" value="1"/>
</dbReference>
<comment type="subcellular location">
    <subcellularLocation>
        <location evidence="1">Membrane</location>
        <topology evidence="1">Multi-pass membrane protein</topology>
    </subcellularLocation>
</comment>
<evidence type="ECO:0000256" key="6">
    <source>
        <dbReference type="SAM" id="Phobius"/>
    </source>
</evidence>
<feature type="compositionally biased region" description="Basic and acidic residues" evidence="5">
    <location>
        <begin position="1"/>
        <end position="14"/>
    </location>
</feature>